<sequence>MLRLKLSLWPVSLAVLLLLTPLTLSAAVNFSKVAVEVNQQRYVVEYAHTSKQRSRGLMYREQLCENCGMLFRFSFASKVSMWMKNTPIDLDIAFISPSGVIREIRSMQAHDETSVRAQRKTMYAWEMHAGWFARNAIKVGDSIRLKPLE</sequence>
<evidence type="ECO:0008006" key="4">
    <source>
        <dbReference type="Google" id="ProtNLM"/>
    </source>
</evidence>
<reference evidence="3" key="1">
    <citation type="journal article" date="2019" name="Int. J. Syst. Evol. Microbiol.">
        <title>The Global Catalogue of Microorganisms (GCM) 10K type strain sequencing project: providing services to taxonomists for standard genome sequencing and annotation.</title>
        <authorList>
            <consortium name="The Broad Institute Genomics Platform"/>
            <consortium name="The Broad Institute Genome Sequencing Center for Infectious Disease"/>
            <person name="Wu L."/>
            <person name="Ma J."/>
        </authorList>
    </citation>
    <scope>NUCLEOTIDE SEQUENCE [LARGE SCALE GENOMIC DNA]</scope>
    <source>
        <strain evidence="3">CGMCC 1.10131</strain>
    </source>
</reference>
<dbReference type="InterPro" id="IPR003795">
    <property type="entry name" value="DUF192"/>
</dbReference>
<dbReference type="Proteomes" id="UP000651977">
    <property type="component" value="Unassembled WGS sequence"/>
</dbReference>
<dbReference type="Gene3D" id="2.60.120.1140">
    <property type="entry name" value="Protein of unknown function DUF192"/>
    <property type="match status" value="1"/>
</dbReference>
<comment type="caution">
    <text evidence="2">The sequence shown here is derived from an EMBL/GenBank/DDBJ whole genome shotgun (WGS) entry which is preliminary data.</text>
</comment>
<dbReference type="PANTHER" id="PTHR37953">
    <property type="entry name" value="UPF0127 PROTEIN MJ1496"/>
    <property type="match status" value="1"/>
</dbReference>
<gene>
    <name evidence="2" type="ORF">GCM10007414_21150</name>
</gene>
<dbReference type="Pfam" id="PF02643">
    <property type="entry name" value="DUF192"/>
    <property type="match status" value="1"/>
</dbReference>
<feature type="signal peptide" evidence="1">
    <location>
        <begin position="1"/>
        <end position="26"/>
    </location>
</feature>
<dbReference type="PANTHER" id="PTHR37953:SF1">
    <property type="entry name" value="UPF0127 PROTEIN MJ1496"/>
    <property type="match status" value="1"/>
</dbReference>
<keyword evidence="1" id="KW-0732">Signal</keyword>
<keyword evidence="3" id="KW-1185">Reference proteome</keyword>
<evidence type="ECO:0000256" key="1">
    <source>
        <dbReference type="SAM" id="SignalP"/>
    </source>
</evidence>
<dbReference type="InterPro" id="IPR038695">
    <property type="entry name" value="Saro_0823-like_sf"/>
</dbReference>
<protein>
    <recommendedName>
        <fullName evidence="4">DUF192 domain-containing protein</fullName>
    </recommendedName>
</protein>
<accession>A0ABQ1I1N5</accession>
<dbReference type="RefSeq" id="WP_083481571.1">
    <property type="nucleotide sequence ID" value="NZ_BMDY01000011.1"/>
</dbReference>
<organism evidence="2 3">
    <name type="scientific">Agarivorans gilvus</name>
    <dbReference type="NCBI Taxonomy" id="680279"/>
    <lineage>
        <taxon>Bacteria</taxon>
        <taxon>Pseudomonadati</taxon>
        <taxon>Pseudomonadota</taxon>
        <taxon>Gammaproteobacteria</taxon>
        <taxon>Alteromonadales</taxon>
        <taxon>Alteromonadaceae</taxon>
        <taxon>Agarivorans</taxon>
    </lineage>
</organism>
<proteinExistence type="predicted"/>
<dbReference type="EMBL" id="BMDY01000011">
    <property type="protein sequence ID" value="GGB07547.1"/>
    <property type="molecule type" value="Genomic_DNA"/>
</dbReference>
<evidence type="ECO:0000313" key="3">
    <source>
        <dbReference type="Proteomes" id="UP000651977"/>
    </source>
</evidence>
<evidence type="ECO:0000313" key="2">
    <source>
        <dbReference type="EMBL" id="GGB07547.1"/>
    </source>
</evidence>
<name>A0ABQ1I1N5_9ALTE</name>
<feature type="chain" id="PRO_5046571998" description="DUF192 domain-containing protein" evidence="1">
    <location>
        <begin position="27"/>
        <end position="149"/>
    </location>
</feature>